<gene>
    <name evidence="2" type="ORF">PCAR00345_LOCUS32572</name>
</gene>
<evidence type="ECO:0000313" key="2">
    <source>
        <dbReference type="EMBL" id="CAE0779933.1"/>
    </source>
</evidence>
<evidence type="ECO:0000256" key="1">
    <source>
        <dbReference type="SAM" id="MobiDB-lite"/>
    </source>
</evidence>
<proteinExistence type="predicted"/>
<sequence length="329" mass="34783">MGGDGRALPSRQAHSGLSVPRAPPDETVAIATGRLASGWHGTGAGEIAGWSGHWTDQPPAIAHFVGGAPAGGKADIMQGLGWWRYEADVVAYAITATTGKKAGLALPPSFFSASTQRGLLAISGPAAVIRTSTAAEFTSRFVEMRVWMLKLATLLQRTAVDAQPDCDSPWVVSDSATGNRGRGYKRRWYTPGWPWPFKQGVGVVVGQCWFGNGATEAAETATECCSPIFGQIKGVKCLDVAHRMVVEHALRDAHAAGNATQLPLDALVVDGAIDAHKLRALGERLTQQVVWVAPHATSPLPRIRGISRAEQAQLTKLATGECAALLDTH</sequence>
<name>A0A7S4BX89_CHRCT</name>
<dbReference type="AlphaFoldDB" id="A0A7S4BX89"/>
<organism evidence="2">
    <name type="scientific">Chrysotila carterae</name>
    <name type="common">Marine alga</name>
    <name type="synonym">Syracosphaera carterae</name>
    <dbReference type="NCBI Taxonomy" id="13221"/>
    <lineage>
        <taxon>Eukaryota</taxon>
        <taxon>Haptista</taxon>
        <taxon>Haptophyta</taxon>
        <taxon>Prymnesiophyceae</taxon>
        <taxon>Isochrysidales</taxon>
        <taxon>Isochrysidaceae</taxon>
        <taxon>Chrysotila</taxon>
    </lineage>
</organism>
<reference evidence="2" key="1">
    <citation type="submission" date="2021-01" db="EMBL/GenBank/DDBJ databases">
        <authorList>
            <person name="Corre E."/>
            <person name="Pelletier E."/>
            <person name="Niang G."/>
            <person name="Scheremetjew M."/>
            <person name="Finn R."/>
            <person name="Kale V."/>
            <person name="Holt S."/>
            <person name="Cochrane G."/>
            <person name="Meng A."/>
            <person name="Brown T."/>
            <person name="Cohen L."/>
        </authorList>
    </citation>
    <scope>NUCLEOTIDE SEQUENCE</scope>
    <source>
        <strain evidence="2">CCMP645</strain>
    </source>
</reference>
<dbReference type="EMBL" id="HBIZ01050923">
    <property type="protein sequence ID" value="CAE0779933.1"/>
    <property type="molecule type" value="Transcribed_RNA"/>
</dbReference>
<protein>
    <submittedName>
        <fullName evidence="2">Uncharacterized protein</fullName>
    </submittedName>
</protein>
<feature type="region of interest" description="Disordered" evidence="1">
    <location>
        <begin position="1"/>
        <end position="24"/>
    </location>
</feature>
<accession>A0A7S4BX89</accession>